<dbReference type="InterPro" id="IPR001261">
    <property type="entry name" value="ArgE/DapE_CS"/>
</dbReference>
<dbReference type="InterPro" id="IPR010169">
    <property type="entry name" value="AcOrn-deacetyl"/>
</dbReference>
<comment type="similarity">
    <text evidence="2">Belongs to the peptidase M20A family. ArgE subfamily.</text>
</comment>
<dbReference type="NCBIfam" id="NF005710">
    <property type="entry name" value="PRK07522.1"/>
    <property type="match status" value="1"/>
</dbReference>
<dbReference type="OrthoDB" id="9809784at2"/>
<dbReference type="RefSeq" id="WP_091830337.1">
    <property type="nucleotide sequence ID" value="NZ_FOAN01000001.1"/>
</dbReference>
<feature type="domain" description="Peptidase M20 dimerisation" evidence="10">
    <location>
        <begin position="170"/>
        <end position="268"/>
    </location>
</feature>
<proteinExistence type="inferred from homology"/>
<evidence type="ECO:0000313" key="11">
    <source>
        <dbReference type="EMBL" id="SEK63440.1"/>
    </source>
</evidence>
<dbReference type="SUPFAM" id="SSF55031">
    <property type="entry name" value="Bacterial exopeptidase dimerisation domain"/>
    <property type="match status" value="1"/>
</dbReference>
<name>A0A1H7IPF6_9HYPH</name>
<dbReference type="InterPro" id="IPR011650">
    <property type="entry name" value="Peptidase_M20_dimer"/>
</dbReference>
<evidence type="ECO:0000256" key="3">
    <source>
        <dbReference type="ARBA" id="ARBA00022490"/>
    </source>
</evidence>
<comment type="cofactor">
    <cofactor evidence="1">
        <name>Zn(2+)</name>
        <dbReference type="ChEBI" id="CHEBI:29105"/>
    </cofactor>
</comment>
<dbReference type="Pfam" id="PF01546">
    <property type="entry name" value="Peptidase_M20"/>
    <property type="match status" value="1"/>
</dbReference>
<dbReference type="InterPro" id="IPR002933">
    <property type="entry name" value="Peptidase_M20"/>
</dbReference>
<evidence type="ECO:0000256" key="4">
    <source>
        <dbReference type="ARBA" id="ARBA00022571"/>
    </source>
</evidence>
<keyword evidence="5" id="KW-0028">Amino-acid biosynthesis</keyword>
<gene>
    <name evidence="11" type="ORF">SAMN04515666_1011035</name>
</gene>
<reference evidence="12" key="1">
    <citation type="submission" date="2016-10" db="EMBL/GenBank/DDBJ databases">
        <authorList>
            <person name="Varghese N."/>
            <person name="Submissions S."/>
        </authorList>
    </citation>
    <scope>NUCLEOTIDE SEQUENCE [LARGE SCALE GENOMIC DNA]</scope>
    <source>
        <strain evidence="12">LMG 26383,CCUG 61248,R- 45681</strain>
    </source>
</reference>
<keyword evidence="6" id="KW-0479">Metal-binding</keyword>
<dbReference type="PROSITE" id="PS00759">
    <property type="entry name" value="ARGE_DAPE_CPG2_2"/>
    <property type="match status" value="1"/>
</dbReference>
<dbReference type="Proteomes" id="UP000199664">
    <property type="component" value="Unassembled WGS sequence"/>
</dbReference>
<keyword evidence="4" id="KW-0055">Arginine biosynthesis</keyword>
<evidence type="ECO:0000313" key="12">
    <source>
        <dbReference type="Proteomes" id="UP000199664"/>
    </source>
</evidence>
<dbReference type="STRING" id="1036779.SAMN04515666_1011035"/>
<evidence type="ECO:0000256" key="9">
    <source>
        <dbReference type="ARBA" id="ARBA00023285"/>
    </source>
</evidence>
<dbReference type="PANTHER" id="PTHR43808:SF31">
    <property type="entry name" value="N-ACETYL-L-CITRULLINE DEACETYLASE"/>
    <property type="match status" value="1"/>
</dbReference>
<dbReference type="GO" id="GO:0046872">
    <property type="term" value="F:metal ion binding"/>
    <property type="evidence" value="ECO:0007669"/>
    <property type="project" value="UniProtKB-KW"/>
</dbReference>
<dbReference type="Gene3D" id="3.30.70.360">
    <property type="match status" value="1"/>
</dbReference>
<keyword evidence="12" id="KW-1185">Reference proteome</keyword>
<keyword evidence="8" id="KW-0862">Zinc</keyword>
<sequence length="380" mass="39521">MTVETVLADLVGFPSVCRTPNGAIIEHVRAYLAGHGVDSVIVPGPEGDRANLFATIGPKVEGGIILSAHLDVVPAAPEGWVGDPFKLRRDGERLIGRGAVDMKGFAACVLASVPALVAKRLARPVHIALSYDEEVGCVGVRHLIARLPELCPPVLGCIVGEPSGLRPVLAHKGKIAKRVTVDGKAGHSSRTDLGDNAIHYAAGLITAIHDEALRHASQGPFAEAFAPPYSTIQVGVIRGGTGINIVPAQCVFEVEARAIAGQEPAALLGFLPGVAERIAREAAVTGHKVAFSFETMSDYPPLALDENDPLVAFTEAVSGQARQAAVSYGTEAGMFQRAGIAAIVCGPGDVDRAHKPEEYITEAELAGAMAMIAGVAERLG</sequence>
<dbReference type="Gene3D" id="3.40.630.10">
    <property type="entry name" value="Zn peptidases"/>
    <property type="match status" value="1"/>
</dbReference>
<evidence type="ECO:0000256" key="1">
    <source>
        <dbReference type="ARBA" id="ARBA00001947"/>
    </source>
</evidence>
<evidence type="ECO:0000256" key="7">
    <source>
        <dbReference type="ARBA" id="ARBA00022801"/>
    </source>
</evidence>
<dbReference type="SUPFAM" id="SSF53187">
    <property type="entry name" value="Zn-dependent exopeptidases"/>
    <property type="match status" value="1"/>
</dbReference>
<keyword evidence="9" id="KW-0170">Cobalt</keyword>
<dbReference type="GO" id="GO:0008777">
    <property type="term" value="F:acetylornithine deacetylase activity"/>
    <property type="evidence" value="ECO:0007669"/>
    <property type="project" value="TreeGrafter"/>
</dbReference>
<organism evidence="11 12">
    <name type="scientific">Bosea lupini</name>
    <dbReference type="NCBI Taxonomy" id="1036779"/>
    <lineage>
        <taxon>Bacteria</taxon>
        <taxon>Pseudomonadati</taxon>
        <taxon>Pseudomonadota</taxon>
        <taxon>Alphaproteobacteria</taxon>
        <taxon>Hyphomicrobiales</taxon>
        <taxon>Boseaceae</taxon>
        <taxon>Bosea</taxon>
    </lineage>
</organism>
<protein>
    <submittedName>
        <fullName evidence="11">Acetylornithine deacetylase</fullName>
    </submittedName>
</protein>
<dbReference type="CDD" id="cd03894">
    <property type="entry name" value="M20_ArgE"/>
    <property type="match status" value="1"/>
</dbReference>
<dbReference type="PANTHER" id="PTHR43808">
    <property type="entry name" value="ACETYLORNITHINE DEACETYLASE"/>
    <property type="match status" value="1"/>
</dbReference>
<dbReference type="NCBIfam" id="TIGR01892">
    <property type="entry name" value="AcOrn-deacetyl"/>
    <property type="match status" value="1"/>
</dbReference>
<keyword evidence="3" id="KW-0963">Cytoplasm</keyword>
<evidence type="ECO:0000256" key="2">
    <source>
        <dbReference type="ARBA" id="ARBA00005691"/>
    </source>
</evidence>
<evidence type="ECO:0000256" key="5">
    <source>
        <dbReference type="ARBA" id="ARBA00022605"/>
    </source>
</evidence>
<dbReference type="Pfam" id="PF07687">
    <property type="entry name" value="M20_dimer"/>
    <property type="match status" value="1"/>
</dbReference>
<accession>A0A1H7IPF6</accession>
<dbReference type="InterPro" id="IPR036264">
    <property type="entry name" value="Bact_exopeptidase_dim_dom"/>
</dbReference>
<dbReference type="EMBL" id="FOAN01000001">
    <property type="protein sequence ID" value="SEK63440.1"/>
    <property type="molecule type" value="Genomic_DNA"/>
</dbReference>
<dbReference type="InterPro" id="IPR050072">
    <property type="entry name" value="Peptidase_M20A"/>
</dbReference>
<evidence type="ECO:0000256" key="8">
    <source>
        <dbReference type="ARBA" id="ARBA00022833"/>
    </source>
</evidence>
<evidence type="ECO:0000256" key="6">
    <source>
        <dbReference type="ARBA" id="ARBA00022723"/>
    </source>
</evidence>
<evidence type="ECO:0000259" key="10">
    <source>
        <dbReference type="Pfam" id="PF07687"/>
    </source>
</evidence>
<keyword evidence="7" id="KW-0378">Hydrolase</keyword>
<dbReference type="AlphaFoldDB" id="A0A1H7IPF6"/>
<dbReference type="GO" id="GO:0006526">
    <property type="term" value="P:L-arginine biosynthetic process"/>
    <property type="evidence" value="ECO:0007669"/>
    <property type="project" value="UniProtKB-KW"/>
</dbReference>